<keyword evidence="9" id="KW-0221">Differentiation</keyword>
<evidence type="ECO:0000256" key="12">
    <source>
        <dbReference type="ARBA" id="ARBA00022989"/>
    </source>
</evidence>
<keyword evidence="5 16" id="KW-0245">EGF-like domain</keyword>
<keyword evidence="15" id="KW-0325">Glycoprotein</keyword>
<dbReference type="Pfam" id="PF00092">
    <property type="entry name" value="VWA"/>
    <property type="match status" value="1"/>
</dbReference>
<keyword evidence="10" id="KW-0832">Ubl conjugation</keyword>
<dbReference type="GO" id="GO:0030154">
    <property type="term" value="P:cell differentiation"/>
    <property type="evidence" value="ECO:0007669"/>
    <property type="project" value="UniProtKB-KW"/>
</dbReference>
<dbReference type="FunFam" id="3.40.50.410:FF:000004">
    <property type="entry name" value="collagen alpha-6(VI) chain"/>
    <property type="match status" value="1"/>
</dbReference>
<dbReference type="CDD" id="cd01472">
    <property type="entry name" value="vWA_collagen"/>
    <property type="match status" value="1"/>
</dbReference>
<dbReference type="Pfam" id="PF00094">
    <property type="entry name" value="VWD"/>
    <property type="match status" value="1"/>
</dbReference>
<dbReference type="SMART" id="SM00327">
    <property type="entry name" value="VWA"/>
    <property type="match status" value="1"/>
</dbReference>
<organism evidence="21 22">
    <name type="scientific">Branchiostoma floridae</name>
    <name type="common">Florida lancelet</name>
    <name type="synonym">Amphioxus</name>
    <dbReference type="NCBI Taxonomy" id="7739"/>
    <lineage>
        <taxon>Eukaryota</taxon>
        <taxon>Metazoa</taxon>
        <taxon>Chordata</taxon>
        <taxon>Cephalochordata</taxon>
        <taxon>Leptocardii</taxon>
        <taxon>Amphioxiformes</taxon>
        <taxon>Branchiostomatidae</taxon>
        <taxon>Branchiostoma</taxon>
    </lineage>
</organism>
<dbReference type="GO" id="GO:0005509">
    <property type="term" value="F:calcium ion binding"/>
    <property type="evidence" value="ECO:0007669"/>
    <property type="project" value="InterPro"/>
</dbReference>
<evidence type="ECO:0000256" key="1">
    <source>
        <dbReference type="ARBA" id="ARBA00004479"/>
    </source>
</evidence>
<dbReference type="Pfam" id="PF00008">
    <property type="entry name" value="EGF"/>
    <property type="match status" value="1"/>
</dbReference>
<keyword evidence="21" id="KW-1185">Reference proteome</keyword>
<keyword evidence="14 16" id="KW-1015">Disulfide bond</keyword>
<feature type="disulfide bond" evidence="16">
    <location>
        <begin position="246"/>
        <end position="255"/>
    </location>
</feature>
<keyword evidence="8" id="KW-0677">Repeat</keyword>
<dbReference type="RefSeq" id="XP_035660175.1">
    <property type="nucleotide sequence ID" value="XM_035804282.1"/>
</dbReference>
<dbReference type="KEGG" id="bfo:118404900"/>
<feature type="domain" description="VWFA" evidence="19">
    <location>
        <begin position="43"/>
        <end position="214"/>
    </location>
</feature>
<reference evidence="22" key="2">
    <citation type="submission" date="2025-08" db="UniProtKB">
        <authorList>
            <consortium name="RefSeq"/>
        </authorList>
    </citation>
    <scope>IDENTIFICATION</scope>
    <source>
        <strain evidence="22">S238N-H82</strain>
        <tissue evidence="22">Testes</tissue>
    </source>
</reference>
<evidence type="ECO:0000256" key="8">
    <source>
        <dbReference type="ARBA" id="ARBA00022737"/>
    </source>
</evidence>
<evidence type="ECO:0000256" key="5">
    <source>
        <dbReference type="ARBA" id="ARBA00022536"/>
    </source>
</evidence>
<evidence type="ECO:0000313" key="22">
    <source>
        <dbReference type="RefSeq" id="XP_035660175.1"/>
    </source>
</evidence>
<proteinExistence type="predicted"/>
<feature type="signal peptide" evidence="17">
    <location>
        <begin position="1"/>
        <end position="24"/>
    </location>
</feature>
<dbReference type="Gene3D" id="3.40.50.410">
    <property type="entry name" value="von Willebrand factor, type A domain"/>
    <property type="match status" value="1"/>
</dbReference>
<feature type="chain" id="PRO_5039912089" evidence="17">
    <location>
        <begin position="25"/>
        <end position="358"/>
    </location>
</feature>
<evidence type="ECO:0000256" key="10">
    <source>
        <dbReference type="ARBA" id="ARBA00022843"/>
    </source>
</evidence>
<dbReference type="PROSITE" id="PS51233">
    <property type="entry name" value="VWFD"/>
    <property type="match status" value="1"/>
</dbReference>
<evidence type="ECO:0000256" key="4">
    <source>
        <dbReference type="ARBA" id="ARBA00022525"/>
    </source>
</evidence>
<evidence type="ECO:0000313" key="21">
    <source>
        <dbReference type="Proteomes" id="UP000001554"/>
    </source>
</evidence>
<keyword evidence="12" id="KW-1133">Transmembrane helix</keyword>
<evidence type="ECO:0000256" key="7">
    <source>
        <dbReference type="ARBA" id="ARBA00022729"/>
    </source>
</evidence>
<evidence type="ECO:0000256" key="16">
    <source>
        <dbReference type="PROSITE-ProRule" id="PRU00076"/>
    </source>
</evidence>
<dbReference type="PROSITE" id="PS50026">
    <property type="entry name" value="EGF_3"/>
    <property type="match status" value="1"/>
</dbReference>
<dbReference type="SUPFAM" id="SSF57196">
    <property type="entry name" value="EGF/Laminin"/>
    <property type="match status" value="1"/>
</dbReference>
<dbReference type="PROSITE" id="PS50234">
    <property type="entry name" value="VWFA"/>
    <property type="match status" value="1"/>
</dbReference>
<reference evidence="21" key="1">
    <citation type="journal article" date="2020" name="Nat. Ecol. Evol.">
        <title>Deeply conserved synteny resolves early events in vertebrate evolution.</title>
        <authorList>
            <person name="Simakov O."/>
            <person name="Marletaz F."/>
            <person name="Yue J.X."/>
            <person name="O'Connell B."/>
            <person name="Jenkins J."/>
            <person name="Brandt A."/>
            <person name="Calef R."/>
            <person name="Tung C.H."/>
            <person name="Huang T.K."/>
            <person name="Schmutz J."/>
            <person name="Satoh N."/>
            <person name="Yu J.K."/>
            <person name="Putnam N.H."/>
            <person name="Green R.E."/>
            <person name="Rokhsar D.S."/>
        </authorList>
    </citation>
    <scope>NUCLEOTIDE SEQUENCE [LARGE SCALE GENOMIC DNA]</scope>
    <source>
        <strain evidence="21">S238N-H82</strain>
    </source>
</reference>
<dbReference type="GO" id="GO:0016020">
    <property type="term" value="C:membrane"/>
    <property type="evidence" value="ECO:0007669"/>
    <property type="project" value="UniProtKB-SubCell"/>
</dbReference>
<dbReference type="AlphaFoldDB" id="A0A9J7HIB1"/>
<dbReference type="SUPFAM" id="SSF53300">
    <property type="entry name" value="vWA-like"/>
    <property type="match status" value="1"/>
</dbReference>
<gene>
    <name evidence="22" type="primary">LOC118404900</name>
</gene>
<dbReference type="SMART" id="SM00179">
    <property type="entry name" value="EGF_CA"/>
    <property type="match status" value="1"/>
</dbReference>
<comment type="caution">
    <text evidence="16">Lacks conserved residue(s) required for the propagation of feature annotation.</text>
</comment>
<dbReference type="InterPro" id="IPR036465">
    <property type="entry name" value="vWFA_dom_sf"/>
</dbReference>
<feature type="domain" description="EGF-like" evidence="18">
    <location>
        <begin position="220"/>
        <end position="256"/>
    </location>
</feature>
<dbReference type="InterPro" id="IPR002035">
    <property type="entry name" value="VWF_A"/>
</dbReference>
<evidence type="ECO:0000256" key="14">
    <source>
        <dbReference type="ARBA" id="ARBA00023157"/>
    </source>
</evidence>
<dbReference type="GO" id="GO:0007219">
    <property type="term" value="P:Notch signaling pathway"/>
    <property type="evidence" value="ECO:0007669"/>
    <property type="project" value="UniProtKB-KW"/>
</dbReference>
<dbReference type="GeneID" id="118404900"/>
<dbReference type="SMART" id="SM00181">
    <property type="entry name" value="EGF"/>
    <property type="match status" value="1"/>
</dbReference>
<evidence type="ECO:0000256" key="9">
    <source>
        <dbReference type="ARBA" id="ARBA00022782"/>
    </source>
</evidence>
<evidence type="ECO:0000256" key="11">
    <source>
        <dbReference type="ARBA" id="ARBA00022976"/>
    </source>
</evidence>
<accession>A0A9J7HIB1</accession>
<dbReference type="InterPro" id="IPR001881">
    <property type="entry name" value="EGF-like_Ca-bd_dom"/>
</dbReference>
<keyword evidence="7 17" id="KW-0732">Signal</keyword>
<dbReference type="PROSITE" id="PS00022">
    <property type="entry name" value="EGF_1"/>
    <property type="match status" value="1"/>
</dbReference>
<dbReference type="Proteomes" id="UP000001554">
    <property type="component" value="Chromosome 17"/>
</dbReference>
<dbReference type="InterPro" id="IPR001846">
    <property type="entry name" value="VWF_type-D"/>
</dbReference>
<evidence type="ECO:0000256" key="2">
    <source>
        <dbReference type="ARBA" id="ARBA00004613"/>
    </source>
</evidence>
<evidence type="ECO:0000256" key="15">
    <source>
        <dbReference type="ARBA" id="ARBA00023180"/>
    </source>
</evidence>
<keyword evidence="6" id="KW-0812">Transmembrane</keyword>
<dbReference type="PANTHER" id="PTHR24020:SF87">
    <property type="entry name" value="COLLAGEN ALPHA-1(VI) CHAIN-LIKE"/>
    <property type="match status" value="1"/>
</dbReference>
<evidence type="ECO:0000256" key="13">
    <source>
        <dbReference type="ARBA" id="ARBA00023136"/>
    </source>
</evidence>
<keyword evidence="4" id="KW-0964">Secreted</keyword>
<evidence type="ECO:0000256" key="6">
    <source>
        <dbReference type="ARBA" id="ARBA00022692"/>
    </source>
</evidence>
<dbReference type="GO" id="GO:0005576">
    <property type="term" value="C:extracellular region"/>
    <property type="evidence" value="ECO:0007669"/>
    <property type="project" value="UniProtKB-SubCell"/>
</dbReference>
<dbReference type="CDD" id="cd00054">
    <property type="entry name" value="EGF_CA"/>
    <property type="match status" value="1"/>
</dbReference>
<sequence>MASMRLRALVALLLCLVWTGGTFGAGHGGNTTNNSECRDTNVDIVFSLDGSGSVTETNFQRVKDFAKDLIQEFNINSQNGTRVGAVQYSSTIRTEFKLNRYNTSAEVMSAIDGIRYLRGGTYTGAALRYLSDNILTAAAGDRPDRANIVVLVTDGRSYDSVVTPAEDLRSKRVQLYAVGVGKAEYASLLAIAGDPEYVYRVGSFANITSLTSAVQEDLCGNKSCLEQPCYNGGTCESQGQAFYCRCPPGFTGEYCEICNSLSADMAQCSLYGDPHYRTFDGKSSDFLGTCTYTFVRHKVTTDSPLFNVEVDTEYETGNTKMSYARAVHVNVYGHRISLLNGTSVTRFGTENFQKGDVG</sequence>
<evidence type="ECO:0000259" key="18">
    <source>
        <dbReference type="PROSITE" id="PS50026"/>
    </source>
</evidence>
<feature type="domain" description="VWFD" evidence="20">
    <location>
        <begin position="266"/>
        <end position="358"/>
    </location>
</feature>
<dbReference type="OMA" id="EYCEICN"/>
<dbReference type="FunFam" id="2.10.25.10:FF:000368">
    <property type="entry name" value="Delta-like 3 (Drosophila), isoform CRA_b"/>
    <property type="match status" value="1"/>
</dbReference>
<keyword evidence="3" id="KW-0217">Developmental protein</keyword>
<dbReference type="InterPro" id="IPR050525">
    <property type="entry name" value="ECM_Assembly_Org"/>
</dbReference>
<dbReference type="Gene3D" id="2.10.25.10">
    <property type="entry name" value="Laminin"/>
    <property type="match status" value="1"/>
</dbReference>
<name>A0A9J7HIB1_BRAFL</name>
<evidence type="ECO:0000259" key="20">
    <source>
        <dbReference type="PROSITE" id="PS51233"/>
    </source>
</evidence>
<dbReference type="PRINTS" id="PR00453">
    <property type="entry name" value="VWFADOMAIN"/>
</dbReference>
<protein>
    <submittedName>
        <fullName evidence="22">Cartilage matrix protein-like</fullName>
    </submittedName>
</protein>
<keyword evidence="13" id="KW-0472">Membrane</keyword>
<dbReference type="OrthoDB" id="199024at2759"/>
<keyword evidence="11" id="KW-0914">Notch signaling pathway</keyword>
<evidence type="ECO:0000256" key="3">
    <source>
        <dbReference type="ARBA" id="ARBA00022473"/>
    </source>
</evidence>
<comment type="subcellular location">
    <subcellularLocation>
        <location evidence="1">Membrane</location>
        <topology evidence="1">Single-pass type I membrane protein</topology>
    </subcellularLocation>
    <subcellularLocation>
        <location evidence="2">Secreted</location>
    </subcellularLocation>
</comment>
<evidence type="ECO:0000256" key="17">
    <source>
        <dbReference type="SAM" id="SignalP"/>
    </source>
</evidence>
<evidence type="ECO:0000259" key="19">
    <source>
        <dbReference type="PROSITE" id="PS50234"/>
    </source>
</evidence>
<dbReference type="InterPro" id="IPR000742">
    <property type="entry name" value="EGF"/>
</dbReference>
<dbReference type="PANTHER" id="PTHR24020">
    <property type="entry name" value="COLLAGEN ALPHA"/>
    <property type="match status" value="1"/>
</dbReference>